<accession>A0ABS7MIM1</accession>
<feature type="binding site" evidence="6">
    <location>
        <position position="110"/>
    </location>
    <ligand>
        <name>S-adenosyl-L-methionine</name>
        <dbReference type="ChEBI" id="CHEBI:59789"/>
    </ligand>
</feature>
<sequence>MASGTLTNEYRHEPVMLKEVLDALAIRQDSVVCDCTLGGAGHSLAIASQLGSDGLLIGIDQDDMALSAARERLEASQSTATHRLLKGNFGDLDELLCKVEIPGVDAFLFDLGVSSPQLDIPGRGFSYNEDAPLDMRMDPGTHTLNAAEVLNTYTEADLTRILRTFGEERFAAQIARAIVRRRQVAPLQTTGDLVEVVKAGIPAAARRHGGHPARKTFQAVRIEVNHELDVLERGLSAAIRWLNPGGRICVISYHSLEDRMVKRMFQDLAQGCICPPDLPICTCNNVPILKIITRKPQAASPEEVARNPRARSAKIRAAIRLKTLQKRL</sequence>
<reference evidence="7 8" key="1">
    <citation type="submission" date="2021-08" db="EMBL/GenBank/DDBJ databases">
        <title>Collinsella faecalis sp. nov. isolated from swine faeces.</title>
        <authorList>
            <person name="Oh B.S."/>
            <person name="Lee J.H."/>
        </authorList>
    </citation>
    <scope>NUCLEOTIDE SEQUENCE [LARGE SCALE GENOMIC DNA]</scope>
    <source>
        <strain evidence="7 8">AGMB00827</strain>
    </source>
</reference>
<name>A0ABS7MIM1_9ACTN</name>
<dbReference type="PANTHER" id="PTHR11265">
    <property type="entry name" value="S-ADENOSYL-METHYLTRANSFERASE MRAW"/>
    <property type="match status" value="1"/>
</dbReference>
<dbReference type="SUPFAM" id="SSF53335">
    <property type="entry name" value="S-adenosyl-L-methionine-dependent methyltransferases"/>
    <property type="match status" value="1"/>
</dbReference>
<dbReference type="HAMAP" id="MF_01007">
    <property type="entry name" value="16SrRNA_methyltr_H"/>
    <property type="match status" value="1"/>
</dbReference>
<comment type="subcellular location">
    <subcellularLocation>
        <location evidence="6">Cytoplasm</location>
    </subcellularLocation>
</comment>
<dbReference type="Gene3D" id="1.10.150.170">
    <property type="entry name" value="Putative methyltransferase TM0872, insert domain"/>
    <property type="match status" value="1"/>
</dbReference>
<keyword evidence="5 6" id="KW-0949">S-adenosyl-L-methionine</keyword>
<feature type="binding site" evidence="6">
    <location>
        <position position="117"/>
    </location>
    <ligand>
        <name>S-adenosyl-L-methionine</name>
        <dbReference type="ChEBI" id="CHEBI:59789"/>
    </ligand>
</feature>
<keyword evidence="6" id="KW-0963">Cytoplasm</keyword>
<protein>
    <recommendedName>
        <fullName evidence="6">Ribosomal RNA small subunit methyltransferase H</fullName>
        <ecNumber evidence="6">2.1.1.199</ecNumber>
    </recommendedName>
    <alternativeName>
        <fullName evidence="6">16S rRNA m(4)C1402 methyltransferase</fullName>
    </alternativeName>
    <alternativeName>
        <fullName evidence="6">rRNA (cytosine-N(4)-)-methyltransferase RsmH</fullName>
    </alternativeName>
</protein>
<keyword evidence="4 6" id="KW-0808">Transferase</keyword>
<organism evidence="7 8">
    <name type="scientific">Collinsella ureilytica</name>
    <dbReference type="NCBI Taxonomy" id="2869515"/>
    <lineage>
        <taxon>Bacteria</taxon>
        <taxon>Bacillati</taxon>
        <taxon>Actinomycetota</taxon>
        <taxon>Coriobacteriia</taxon>
        <taxon>Coriobacteriales</taxon>
        <taxon>Coriobacteriaceae</taxon>
        <taxon>Collinsella</taxon>
    </lineage>
</organism>
<evidence type="ECO:0000256" key="3">
    <source>
        <dbReference type="ARBA" id="ARBA00022603"/>
    </source>
</evidence>
<evidence type="ECO:0000256" key="4">
    <source>
        <dbReference type="ARBA" id="ARBA00022679"/>
    </source>
</evidence>
<evidence type="ECO:0000313" key="8">
    <source>
        <dbReference type="Proteomes" id="UP000700908"/>
    </source>
</evidence>
<dbReference type="InterPro" id="IPR029063">
    <property type="entry name" value="SAM-dependent_MTases_sf"/>
</dbReference>
<evidence type="ECO:0000256" key="1">
    <source>
        <dbReference type="ARBA" id="ARBA00010396"/>
    </source>
</evidence>
<evidence type="ECO:0000256" key="5">
    <source>
        <dbReference type="ARBA" id="ARBA00022691"/>
    </source>
</evidence>
<dbReference type="GO" id="GO:0032259">
    <property type="term" value="P:methylation"/>
    <property type="evidence" value="ECO:0007669"/>
    <property type="project" value="UniProtKB-KW"/>
</dbReference>
<dbReference type="Gene3D" id="3.40.50.150">
    <property type="entry name" value="Vaccinia Virus protein VP39"/>
    <property type="match status" value="1"/>
</dbReference>
<dbReference type="EMBL" id="JAIMFO010000004">
    <property type="protein sequence ID" value="MBY4796941.1"/>
    <property type="molecule type" value="Genomic_DNA"/>
</dbReference>
<dbReference type="RefSeq" id="WP_222198660.1">
    <property type="nucleotide sequence ID" value="NZ_JAIMFO010000004.1"/>
</dbReference>
<dbReference type="InterPro" id="IPR023397">
    <property type="entry name" value="SAM-dep_MeTrfase_MraW_recog"/>
</dbReference>
<dbReference type="GO" id="GO:0008168">
    <property type="term" value="F:methyltransferase activity"/>
    <property type="evidence" value="ECO:0007669"/>
    <property type="project" value="UniProtKB-KW"/>
</dbReference>
<comment type="catalytic activity">
    <reaction evidence="6">
        <text>cytidine(1402) in 16S rRNA + S-adenosyl-L-methionine = N(4)-methylcytidine(1402) in 16S rRNA + S-adenosyl-L-homocysteine + H(+)</text>
        <dbReference type="Rhea" id="RHEA:42928"/>
        <dbReference type="Rhea" id="RHEA-COMP:10286"/>
        <dbReference type="Rhea" id="RHEA-COMP:10287"/>
        <dbReference type="ChEBI" id="CHEBI:15378"/>
        <dbReference type="ChEBI" id="CHEBI:57856"/>
        <dbReference type="ChEBI" id="CHEBI:59789"/>
        <dbReference type="ChEBI" id="CHEBI:74506"/>
        <dbReference type="ChEBI" id="CHEBI:82748"/>
        <dbReference type="EC" id="2.1.1.199"/>
    </reaction>
</comment>
<feature type="binding site" evidence="6">
    <location>
        <begin position="40"/>
        <end position="42"/>
    </location>
    <ligand>
        <name>S-adenosyl-L-methionine</name>
        <dbReference type="ChEBI" id="CHEBI:59789"/>
    </ligand>
</feature>
<evidence type="ECO:0000313" key="7">
    <source>
        <dbReference type="EMBL" id="MBY4796941.1"/>
    </source>
</evidence>
<dbReference type="Pfam" id="PF01795">
    <property type="entry name" value="Methyltransf_5"/>
    <property type="match status" value="1"/>
</dbReference>
<keyword evidence="2 6" id="KW-0698">rRNA processing</keyword>
<keyword evidence="8" id="KW-1185">Reference proteome</keyword>
<dbReference type="Proteomes" id="UP000700908">
    <property type="component" value="Unassembled WGS sequence"/>
</dbReference>
<evidence type="ECO:0000256" key="6">
    <source>
        <dbReference type="HAMAP-Rule" id="MF_01007"/>
    </source>
</evidence>
<dbReference type="PIRSF" id="PIRSF004486">
    <property type="entry name" value="MraW"/>
    <property type="match status" value="1"/>
</dbReference>
<dbReference type="SUPFAM" id="SSF81799">
    <property type="entry name" value="Putative methyltransferase TM0872, insert domain"/>
    <property type="match status" value="1"/>
</dbReference>
<gene>
    <name evidence="6 7" type="primary">rsmH</name>
    <name evidence="7" type="ORF">K6V98_00975</name>
</gene>
<proteinExistence type="inferred from homology"/>
<keyword evidence="3 6" id="KW-0489">Methyltransferase</keyword>
<dbReference type="InterPro" id="IPR002903">
    <property type="entry name" value="RsmH"/>
</dbReference>
<feature type="binding site" evidence="6">
    <location>
        <position position="60"/>
    </location>
    <ligand>
        <name>S-adenosyl-L-methionine</name>
        <dbReference type="ChEBI" id="CHEBI:59789"/>
    </ligand>
</feature>
<dbReference type="EC" id="2.1.1.199" evidence="6"/>
<evidence type="ECO:0000256" key="2">
    <source>
        <dbReference type="ARBA" id="ARBA00022552"/>
    </source>
</evidence>
<dbReference type="PANTHER" id="PTHR11265:SF0">
    <property type="entry name" value="12S RRNA N4-METHYLCYTIDINE METHYLTRANSFERASE"/>
    <property type="match status" value="1"/>
</dbReference>
<dbReference type="NCBIfam" id="TIGR00006">
    <property type="entry name" value="16S rRNA (cytosine(1402)-N(4))-methyltransferase RsmH"/>
    <property type="match status" value="1"/>
</dbReference>
<comment type="caution">
    <text evidence="7">The sequence shown here is derived from an EMBL/GenBank/DDBJ whole genome shotgun (WGS) entry which is preliminary data.</text>
</comment>
<comment type="function">
    <text evidence="6">Specifically methylates the N4 position of cytidine in position 1402 (C1402) of 16S rRNA.</text>
</comment>
<comment type="similarity">
    <text evidence="1 6">Belongs to the methyltransferase superfamily. RsmH family.</text>
</comment>
<feature type="binding site" evidence="6">
    <location>
        <position position="89"/>
    </location>
    <ligand>
        <name>S-adenosyl-L-methionine</name>
        <dbReference type="ChEBI" id="CHEBI:59789"/>
    </ligand>
</feature>